<dbReference type="Pfam" id="PF08352">
    <property type="entry name" value="oligo_HPY"/>
    <property type="match status" value="1"/>
</dbReference>
<dbReference type="GO" id="GO:0015833">
    <property type="term" value="P:peptide transport"/>
    <property type="evidence" value="ECO:0007669"/>
    <property type="project" value="InterPro"/>
</dbReference>
<reference evidence="6" key="1">
    <citation type="submission" date="2021-06" db="EMBL/GenBank/DDBJ databases">
        <title>Description of novel taxa of the family Lachnospiraceae.</title>
        <authorList>
            <person name="Chaplin A.V."/>
            <person name="Sokolova S.R."/>
            <person name="Pikina A.P."/>
            <person name="Korzhanova M."/>
            <person name="Belova V."/>
            <person name="Korostin D."/>
            <person name="Efimov B.A."/>
        </authorList>
    </citation>
    <scope>NUCLEOTIDE SEQUENCE</scope>
    <source>
        <strain evidence="6">ASD5720</strain>
    </source>
</reference>
<proteinExistence type="inferred from homology"/>
<dbReference type="Pfam" id="PF00005">
    <property type="entry name" value="ABC_tran"/>
    <property type="match status" value="1"/>
</dbReference>
<name>A0A949JXM9_9FIRM</name>
<dbReference type="FunFam" id="3.40.50.300:FF:000016">
    <property type="entry name" value="Oligopeptide ABC transporter ATP-binding component"/>
    <property type="match status" value="1"/>
</dbReference>
<evidence type="ECO:0000256" key="1">
    <source>
        <dbReference type="ARBA" id="ARBA00005417"/>
    </source>
</evidence>
<dbReference type="InterPro" id="IPR003439">
    <property type="entry name" value="ABC_transporter-like_ATP-bd"/>
</dbReference>
<dbReference type="Gene3D" id="3.40.50.300">
    <property type="entry name" value="P-loop containing nucleotide triphosphate hydrolases"/>
    <property type="match status" value="1"/>
</dbReference>
<dbReference type="CDD" id="cd03257">
    <property type="entry name" value="ABC_NikE_OppD_transporters"/>
    <property type="match status" value="1"/>
</dbReference>
<feature type="domain" description="ABC transporter" evidence="5">
    <location>
        <begin position="24"/>
        <end position="268"/>
    </location>
</feature>
<dbReference type="InterPro" id="IPR050319">
    <property type="entry name" value="ABC_transp_ATP-bind"/>
</dbReference>
<dbReference type="PANTHER" id="PTHR43776">
    <property type="entry name" value="TRANSPORT ATP-BINDING PROTEIN"/>
    <property type="match status" value="1"/>
</dbReference>
<evidence type="ECO:0000313" key="6">
    <source>
        <dbReference type="EMBL" id="MBU9737090.1"/>
    </source>
</evidence>
<evidence type="ECO:0000313" key="7">
    <source>
        <dbReference type="Proteomes" id="UP000712157"/>
    </source>
</evidence>
<evidence type="ECO:0000256" key="2">
    <source>
        <dbReference type="ARBA" id="ARBA00022448"/>
    </source>
</evidence>
<dbReference type="SMART" id="SM00382">
    <property type="entry name" value="AAA"/>
    <property type="match status" value="1"/>
</dbReference>
<dbReference type="GO" id="GO:0016887">
    <property type="term" value="F:ATP hydrolysis activity"/>
    <property type="evidence" value="ECO:0007669"/>
    <property type="project" value="InterPro"/>
</dbReference>
<dbReference type="SUPFAM" id="SSF52540">
    <property type="entry name" value="P-loop containing nucleoside triphosphate hydrolases"/>
    <property type="match status" value="1"/>
</dbReference>
<comment type="caution">
    <text evidence="6">The sequence shown here is derived from an EMBL/GenBank/DDBJ whole genome shotgun (WGS) entry which is preliminary data.</text>
</comment>
<dbReference type="EMBL" id="JAHQCW010000016">
    <property type="protein sequence ID" value="MBU9737090.1"/>
    <property type="molecule type" value="Genomic_DNA"/>
</dbReference>
<accession>A0A949JXM9</accession>
<evidence type="ECO:0000259" key="5">
    <source>
        <dbReference type="PROSITE" id="PS50893"/>
    </source>
</evidence>
<dbReference type="PROSITE" id="PS50893">
    <property type="entry name" value="ABC_TRANSPORTER_2"/>
    <property type="match status" value="1"/>
</dbReference>
<dbReference type="RefSeq" id="WP_238721721.1">
    <property type="nucleotide sequence ID" value="NZ_JAHQCW010000016.1"/>
</dbReference>
<dbReference type="GO" id="GO:0055085">
    <property type="term" value="P:transmembrane transport"/>
    <property type="evidence" value="ECO:0007669"/>
    <property type="project" value="UniProtKB-ARBA"/>
</dbReference>
<protein>
    <submittedName>
        <fullName evidence="6">ATP-binding cassette domain-containing protein</fullName>
    </submittedName>
</protein>
<keyword evidence="2" id="KW-0813">Transport</keyword>
<keyword evidence="3" id="KW-0547">Nucleotide-binding</keyword>
<evidence type="ECO:0000256" key="3">
    <source>
        <dbReference type="ARBA" id="ARBA00022741"/>
    </source>
</evidence>
<sequence>MTEIKKENIIQSGATGQSTQKPLLRVEHLKEYFKIPGKGYLHAVDDITMEIMPNETLGLVGESGCGKSTVGNVLMRLLKPTGGKIFYEDKDVTKPSKKENLELTKKTQMVFQDPYSSLNPRKPIRSILSEPFKINKTAEGRELDDKVRKLAERVGLEPYVLDQYPHELDGGKRQMVGIARALAMQPKFIVCDEPVSALDVSVQATIINLLIDMQKEMGLSYLFISHDLSVVRHISDRVAVMYLGQIVEIAPTDTIFSNTLHPYSIALLSAVPKIDFEEQENRIVLTGDVPSPMNPKPGCRFAPRCWMACEECKNKDQELTQVEPGHFVACSRWKESREMELKLEREPANGGQNEPIL</sequence>
<dbReference type="PANTHER" id="PTHR43776:SF7">
    <property type="entry name" value="D,D-DIPEPTIDE TRANSPORT ATP-BINDING PROTEIN DDPF-RELATED"/>
    <property type="match status" value="1"/>
</dbReference>
<dbReference type="AlphaFoldDB" id="A0A949JXM9"/>
<evidence type="ECO:0000256" key="4">
    <source>
        <dbReference type="ARBA" id="ARBA00022840"/>
    </source>
</evidence>
<comment type="similarity">
    <text evidence="1">Belongs to the ABC transporter superfamily.</text>
</comment>
<gene>
    <name evidence="6" type="ORF">KTH89_11105</name>
</gene>
<dbReference type="Proteomes" id="UP000712157">
    <property type="component" value="Unassembled WGS sequence"/>
</dbReference>
<dbReference type="GO" id="GO:0005524">
    <property type="term" value="F:ATP binding"/>
    <property type="evidence" value="ECO:0007669"/>
    <property type="project" value="UniProtKB-KW"/>
</dbReference>
<dbReference type="InterPro" id="IPR003593">
    <property type="entry name" value="AAA+_ATPase"/>
</dbReference>
<keyword evidence="4 6" id="KW-0067">ATP-binding</keyword>
<dbReference type="NCBIfam" id="TIGR01727">
    <property type="entry name" value="oligo_HPY"/>
    <property type="match status" value="1"/>
</dbReference>
<organism evidence="6 7">
    <name type="scientific">Diplocloster agilis</name>
    <dbReference type="NCBI Taxonomy" id="2850323"/>
    <lineage>
        <taxon>Bacteria</taxon>
        <taxon>Bacillati</taxon>
        <taxon>Bacillota</taxon>
        <taxon>Clostridia</taxon>
        <taxon>Lachnospirales</taxon>
        <taxon>Lachnospiraceae</taxon>
        <taxon>Diplocloster</taxon>
    </lineage>
</organism>
<dbReference type="InterPro" id="IPR013563">
    <property type="entry name" value="Oligopep_ABC_C"/>
</dbReference>
<keyword evidence="7" id="KW-1185">Reference proteome</keyword>
<dbReference type="InterPro" id="IPR027417">
    <property type="entry name" value="P-loop_NTPase"/>
</dbReference>